<dbReference type="EMBL" id="VLTJ01000042">
    <property type="protein sequence ID" value="TSH88788.1"/>
    <property type="molecule type" value="Genomic_DNA"/>
</dbReference>
<dbReference type="Gene3D" id="2.60.120.620">
    <property type="entry name" value="q2cbj1_9rhob like domain"/>
    <property type="match status" value="1"/>
</dbReference>
<keyword evidence="2" id="KW-1185">Reference proteome</keyword>
<gene>
    <name evidence="1" type="ORF">FOZ76_24395</name>
</gene>
<dbReference type="AlphaFoldDB" id="A0A556A7C5"/>
<keyword evidence="1" id="KW-0223">Dioxygenase</keyword>
<reference evidence="1 2" key="1">
    <citation type="submission" date="2019-07" db="EMBL/GenBank/DDBJ databases">
        <title>Qingshengfaniella alkalisoli gen. nov., sp. nov., isolated from saline soil.</title>
        <authorList>
            <person name="Xu L."/>
            <person name="Huang X.-X."/>
            <person name="Sun J.-Q."/>
        </authorList>
    </citation>
    <scope>NUCLEOTIDE SEQUENCE [LARGE SCALE GENOMIC DNA]</scope>
    <source>
        <strain evidence="1 2">DSM 27279</strain>
    </source>
</reference>
<dbReference type="RefSeq" id="WP_143950904.1">
    <property type="nucleotide sequence ID" value="NZ_BAABMB010000005.1"/>
</dbReference>
<organism evidence="1 2">
    <name type="scientific">Verticiella sediminum</name>
    <dbReference type="NCBI Taxonomy" id="1247510"/>
    <lineage>
        <taxon>Bacteria</taxon>
        <taxon>Pseudomonadati</taxon>
        <taxon>Pseudomonadota</taxon>
        <taxon>Betaproteobacteria</taxon>
        <taxon>Burkholderiales</taxon>
        <taxon>Alcaligenaceae</taxon>
        <taxon>Verticiella</taxon>
    </lineage>
</organism>
<protein>
    <submittedName>
        <fullName evidence="1">Phytanoyl-CoA dioxygenase family protein</fullName>
    </submittedName>
</protein>
<dbReference type="OrthoDB" id="9791262at2"/>
<dbReference type="SUPFAM" id="SSF51197">
    <property type="entry name" value="Clavaminate synthase-like"/>
    <property type="match status" value="1"/>
</dbReference>
<dbReference type="Proteomes" id="UP000318405">
    <property type="component" value="Unassembled WGS sequence"/>
</dbReference>
<dbReference type="PANTHER" id="PTHR20883">
    <property type="entry name" value="PHYTANOYL-COA DIOXYGENASE DOMAIN CONTAINING 1"/>
    <property type="match status" value="1"/>
</dbReference>
<keyword evidence="1" id="KW-0560">Oxidoreductase</keyword>
<accession>A0A556A7C5</accession>
<dbReference type="InterPro" id="IPR008775">
    <property type="entry name" value="Phytyl_CoA_dOase-like"/>
</dbReference>
<evidence type="ECO:0000313" key="1">
    <source>
        <dbReference type="EMBL" id="TSH88788.1"/>
    </source>
</evidence>
<dbReference type="Pfam" id="PF05721">
    <property type="entry name" value="PhyH"/>
    <property type="match status" value="1"/>
</dbReference>
<name>A0A556A7C5_9BURK</name>
<comment type="caution">
    <text evidence="1">The sequence shown here is derived from an EMBL/GenBank/DDBJ whole genome shotgun (WGS) entry which is preliminary data.</text>
</comment>
<evidence type="ECO:0000313" key="2">
    <source>
        <dbReference type="Proteomes" id="UP000318405"/>
    </source>
</evidence>
<sequence length="279" mass="31286">MTIPDQSAPPLSRRYQELGFEFPIAALSREAAQRYRTRLETSMEAVGGRFKGIYTQKPHLLFKWLAELASEPAILDVVERVIGPDILLWSTEFFIKEPGDERFVPWHVDDTYWHIEPEIQTTVWIALSDVKLENGPLRYIPGSHRQSPLPVATQASPENMLISGQMAQGVDESVAVDVVLQAGEIAVHDSKTLHASGKNTGMDRRIGIAARYLSPQVRSLSSRESALLVRGTDRYGHFDPEPWPAADLDEAARKAHAIAAERRLVNMYGARHQDQPAMR</sequence>
<dbReference type="GO" id="GO:0005506">
    <property type="term" value="F:iron ion binding"/>
    <property type="evidence" value="ECO:0007669"/>
    <property type="project" value="UniProtKB-ARBA"/>
</dbReference>
<dbReference type="GO" id="GO:0016706">
    <property type="term" value="F:2-oxoglutarate-dependent dioxygenase activity"/>
    <property type="evidence" value="ECO:0007669"/>
    <property type="project" value="UniProtKB-ARBA"/>
</dbReference>
<proteinExistence type="predicted"/>
<dbReference type="PANTHER" id="PTHR20883:SF52">
    <property type="entry name" value="ALPHA-KETOGLUTARATE-DEPENDENT HYPOPHOSPHITE DIOXYGENASE-LIKE GENE A2 [PROVISIONAL]-RELATED"/>
    <property type="match status" value="1"/>
</dbReference>